<dbReference type="Pfam" id="PF09335">
    <property type="entry name" value="VTT_dom"/>
    <property type="match status" value="1"/>
</dbReference>
<comment type="subcellular location">
    <subcellularLocation>
        <location evidence="1 6">Cell membrane</location>
        <topology evidence="1 6">Multi-pass membrane protein</topology>
    </subcellularLocation>
</comment>
<evidence type="ECO:0000313" key="9">
    <source>
        <dbReference type="Proteomes" id="UP000307790"/>
    </source>
</evidence>
<organism evidence="8 9">
    <name type="scientific">Thalassotalea litorea</name>
    <dbReference type="NCBI Taxonomy" id="2020715"/>
    <lineage>
        <taxon>Bacteria</taxon>
        <taxon>Pseudomonadati</taxon>
        <taxon>Pseudomonadota</taxon>
        <taxon>Gammaproteobacteria</taxon>
        <taxon>Alteromonadales</taxon>
        <taxon>Colwelliaceae</taxon>
        <taxon>Thalassotalea</taxon>
    </lineage>
</organism>
<keyword evidence="3 6" id="KW-0812">Transmembrane</keyword>
<evidence type="ECO:0000256" key="3">
    <source>
        <dbReference type="ARBA" id="ARBA00022692"/>
    </source>
</evidence>
<dbReference type="RefSeq" id="WP_138319375.1">
    <property type="nucleotide sequence ID" value="NZ_VCBC01000006.1"/>
</dbReference>
<feature type="domain" description="VTT" evidence="7">
    <location>
        <begin position="80"/>
        <end position="196"/>
    </location>
</feature>
<keyword evidence="5 6" id="KW-0472">Membrane</keyword>
<evidence type="ECO:0000256" key="2">
    <source>
        <dbReference type="ARBA" id="ARBA00022475"/>
    </source>
</evidence>
<evidence type="ECO:0000256" key="4">
    <source>
        <dbReference type="ARBA" id="ARBA00022989"/>
    </source>
</evidence>
<accession>A0A5R9IJI8</accession>
<feature type="transmembrane region" description="Helical" evidence="6">
    <location>
        <begin position="149"/>
        <end position="169"/>
    </location>
</feature>
<keyword evidence="9" id="KW-1185">Reference proteome</keyword>
<comment type="similarity">
    <text evidence="6">Belongs to the TVP38/TMEM64 family.</text>
</comment>
<dbReference type="AlphaFoldDB" id="A0A5R9IJI8"/>
<proteinExistence type="inferred from homology"/>
<dbReference type="PANTHER" id="PTHR12677:SF59">
    <property type="entry name" value="GOLGI APPARATUS MEMBRANE PROTEIN TVP38-RELATED"/>
    <property type="match status" value="1"/>
</dbReference>
<feature type="transmembrane region" description="Helical" evidence="6">
    <location>
        <begin position="92"/>
        <end position="117"/>
    </location>
</feature>
<keyword evidence="2 6" id="KW-1003">Cell membrane</keyword>
<protein>
    <recommendedName>
        <fullName evidence="6">TVP38/TMEM64 family membrane protein</fullName>
    </recommendedName>
</protein>
<dbReference type="GO" id="GO:0005886">
    <property type="term" value="C:plasma membrane"/>
    <property type="evidence" value="ECO:0007669"/>
    <property type="project" value="UniProtKB-SubCell"/>
</dbReference>
<sequence length="227" mass="25360">MYRHVLNRKKLKQWWLRHRLTIKLILGFLLLGILISAGIHYSGLSQYFNLNTLEQFRAQFAEDLALNFLLLMTLGTAIGLPRQICAFSAGYLFGAMSGIFLATTAAILGCLITILFAKYGLRSLLLPRYQLQVDKIHKLLAHQTFRKTLMVRFIPAGNNFLFNLCAGAAHVPLKPYLLGSYLGYIPQMSIFALMGSGIKMQSSAQFSVSIVLACIAVVIAWSLKSKQ</sequence>
<feature type="transmembrane region" description="Helical" evidence="6">
    <location>
        <begin position="64"/>
        <end position="80"/>
    </location>
</feature>
<evidence type="ECO:0000313" key="8">
    <source>
        <dbReference type="EMBL" id="TLU65714.1"/>
    </source>
</evidence>
<evidence type="ECO:0000256" key="5">
    <source>
        <dbReference type="ARBA" id="ARBA00023136"/>
    </source>
</evidence>
<dbReference type="InterPro" id="IPR015414">
    <property type="entry name" value="TMEM64"/>
</dbReference>
<gene>
    <name evidence="8" type="ORF">FE810_07250</name>
</gene>
<reference evidence="8 9" key="1">
    <citation type="submission" date="2019-05" db="EMBL/GenBank/DDBJ databases">
        <title>Genome sequences of Thalassotalea litorea 1K03283.</title>
        <authorList>
            <person name="Zhang D."/>
        </authorList>
    </citation>
    <scope>NUCLEOTIDE SEQUENCE [LARGE SCALE GENOMIC DNA]</scope>
    <source>
        <strain evidence="8 9">MCCC 1K03283</strain>
    </source>
</reference>
<feature type="transmembrane region" description="Helical" evidence="6">
    <location>
        <begin position="20"/>
        <end position="44"/>
    </location>
</feature>
<evidence type="ECO:0000256" key="6">
    <source>
        <dbReference type="RuleBase" id="RU366058"/>
    </source>
</evidence>
<dbReference type="InterPro" id="IPR032816">
    <property type="entry name" value="VTT_dom"/>
</dbReference>
<dbReference type="OrthoDB" id="7348996at2"/>
<keyword evidence="4 6" id="KW-1133">Transmembrane helix</keyword>
<comment type="caution">
    <text evidence="8">The sequence shown here is derived from an EMBL/GenBank/DDBJ whole genome shotgun (WGS) entry which is preliminary data.</text>
</comment>
<dbReference type="Proteomes" id="UP000307790">
    <property type="component" value="Unassembled WGS sequence"/>
</dbReference>
<evidence type="ECO:0000256" key="1">
    <source>
        <dbReference type="ARBA" id="ARBA00004651"/>
    </source>
</evidence>
<dbReference type="EMBL" id="VCBC01000006">
    <property type="protein sequence ID" value="TLU65714.1"/>
    <property type="molecule type" value="Genomic_DNA"/>
</dbReference>
<evidence type="ECO:0000259" key="7">
    <source>
        <dbReference type="Pfam" id="PF09335"/>
    </source>
</evidence>
<feature type="transmembrane region" description="Helical" evidence="6">
    <location>
        <begin position="181"/>
        <end position="198"/>
    </location>
</feature>
<feature type="transmembrane region" description="Helical" evidence="6">
    <location>
        <begin position="204"/>
        <end position="223"/>
    </location>
</feature>
<name>A0A5R9IJI8_9GAMM</name>
<dbReference type="PANTHER" id="PTHR12677">
    <property type="entry name" value="GOLGI APPARATUS MEMBRANE PROTEIN TVP38-RELATED"/>
    <property type="match status" value="1"/>
</dbReference>